<dbReference type="InterPro" id="IPR006530">
    <property type="entry name" value="YD"/>
</dbReference>
<name>W3V5C7_9GAMM</name>
<dbReference type="PANTHER" id="PTHR32305">
    <property type="match status" value="1"/>
</dbReference>
<dbReference type="InterPro" id="IPR031325">
    <property type="entry name" value="RHS_repeat"/>
</dbReference>
<gene>
    <name evidence="2" type="ORF">PTE_02970</name>
</gene>
<dbReference type="Proteomes" id="UP000018957">
    <property type="component" value="Unassembled WGS sequence"/>
</dbReference>
<dbReference type="PATRIC" id="fig|1004151.3.peg.3070"/>
<dbReference type="RefSeq" id="WP_051477409.1">
    <property type="nucleotide sequence ID" value="NZ_AYSJ01000013.1"/>
</dbReference>
<proteinExistence type="predicted"/>
<organism evidence="2 3">
    <name type="scientific">Photorhabdus khanii NC19</name>
    <dbReference type="NCBI Taxonomy" id="1004151"/>
    <lineage>
        <taxon>Bacteria</taxon>
        <taxon>Pseudomonadati</taxon>
        <taxon>Pseudomonadota</taxon>
        <taxon>Gammaproteobacteria</taxon>
        <taxon>Enterobacterales</taxon>
        <taxon>Morganellaceae</taxon>
        <taxon>Photorhabdus</taxon>
    </lineage>
</organism>
<keyword evidence="3" id="KW-1185">Reference proteome</keyword>
<evidence type="ECO:0000313" key="2">
    <source>
        <dbReference type="EMBL" id="ETS31022.1"/>
    </source>
</evidence>
<reference evidence="2 3" key="1">
    <citation type="submission" date="2013-11" db="EMBL/GenBank/DDBJ databases">
        <title>Elucidation of the Photorhabdus temperata genome and generation of transposon mutant library to identify motility mutants.</title>
        <authorList>
            <person name="Hurst S.G.IV."/>
            <person name="Micheals B."/>
            <person name="Abebe-Akele F."/>
            <person name="Rowedder H."/>
            <person name="Bullock H."/>
            <person name="Jackobeck R."/>
            <person name="Janicki E."/>
            <person name="Tisa L.S."/>
        </authorList>
    </citation>
    <scope>NUCLEOTIDE SEQUENCE [LARGE SCALE GENOMIC DNA]</scope>
    <source>
        <strain evidence="2 3">NC19</strain>
    </source>
</reference>
<evidence type="ECO:0000259" key="1">
    <source>
        <dbReference type="Pfam" id="PF03527"/>
    </source>
</evidence>
<dbReference type="InterPro" id="IPR050708">
    <property type="entry name" value="T6SS_VgrG/RHS"/>
</dbReference>
<dbReference type="AlphaFoldDB" id="W3V5C7"/>
<dbReference type="Gene3D" id="2.180.10.10">
    <property type="entry name" value="RHS repeat-associated core"/>
    <property type="match status" value="1"/>
</dbReference>
<feature type="domain" description="RHS protein conserved region" evidence="1">
    <location>
        <begin position="126"/>
        <end position="157"/>
    </location>
</feature>
<dbReference type="InterPro" id="IPR001826">
    <property type="entry name" value="RHS"/>
</dbReference>
<accession>W3V5C7</accession>
<protein>
    <submittedName>
        <fullName evidence="2">Rhs family protein</fullName>
    </submittedName>
</protein>
<dbReference type="PANTHER" id="PTHR32305:SF15">
    <property type="entry name" value="PROTEIN RHSA-RELATED"/>
    <property type="match status" value="1"/>
</dbReference>
<dbReference type="EMBL" id="AYSJ01000013">
    <property type="protein sequence ID" value="ETS31022.1"/>
    <property type="molecule type" value="Genomic_DNA"/>
</dbReference>
<comment type="caution">
    <text evidence="2">The sequence shown here is derived from an EMBL/GenBank/DDBJ whole genome shotgun (WGS) entry which is preliminary data.</text>
</comment>
<dbReference type="Pfam" id="PF03527">
    <property type="entry name" value="RHS"/>
    <property type="match status" value="1"/>
</dbReference>
<sequence length="169" mass="19989">MHKYGYRSRTFCYHWDAHNQLTEFITPEGTRWRYRYDAFGRRISKRKEVDSTLEATSLKRWLDGLPDLELKPTAIMGYDYLWSGDQLIEETPVYADGTVGYEHSIHWLYEPRKLTPSARYEQGQLHYVVSDHQGTPREICTEEGKVAWAGRLFTWGESEFWTVSARKEV</sequence>
<dbReference type="NCBIfam" id="TIGR01643">
    <property type="entry name" value="YD_repeat_2x"/>
    <property type="match status" value="1"/>
</dbReference>
<evidence type="ECO:0000313" key="3">
    <source>
        <dbReference type="Proteomes" id="UP000018957"/>
    </source>
</evidence>
<dbReference type="Pfam" id="PF05593">
    <property type="entry name" value="RHS_repeat"/>
    <property type="match status" value="1"/>
</dbReference>